<keyword evidence="1" id="KW-0812">Transmembrane</keyword>
<proteinExistence type="predicted"/>
<reference evidence="2" key="1">
    <citation type="submission" date="2014-05" db="EMBL/GenBank/DDBJ databases">
        <authorList>
            <person name="Chronopoulou M."/>
        </authorList>
    </citation>
    <scope>NUCLEOTIDE SEQUENCE</scope>
    <source>
        <tissue evidence="2">Whole organism</tissue>
    </source>
</reference>
<evidence type="ECO:0000256" key="1">
    <source>
        <dbReference type="SAM" id="Phobius"/>
    </source>
</evidence>
<feature type="transmembrane region" description="Helical" evidence="1">
    <location>
        <begin position="6"/>
        <end position="26"/>
    </location>
</feature>
<dbReference type="SUPFAM" id="SSF55298">
    <property type="entry name" value="YjgF-like"/>
    <property type="match status" value="1"/>
</dbReference>
<dbReference type="PANTHER" id="PTHR47328:SF1">
    <property type="entry name" value="RUTC FAMILY PROTEIN YOAB"/>
    <property type="match status" value="1"/>
</dbReference>
<dbReference type="EMBL" id="HACA01018414">
    <property type="protein sequence ID" value="CDW35775.1"/>
    <property type="molecule type" value="Transcribed_RNA"/>
</dbReference>
<accession>A0A0K2UCJ5</accession>
<keyword evidence="1" id="KW-0472">Membrane</keyword>
<evidence type="ECO:0000313" key="2">
    <source>
        <dbReference type="EMBL" id="CDW35775.1"/>
    </source>
</evidence>
<organism evidence="2">
    <name type="scientific">Lepeophtheirus salmonis</name>
    <name type="common">Salmon louse</name>
    <name type="synonym">Caligus salmonis</name>
    <dbReference type="NCBI Taxonomy" id="72036"/>
    <lineage>
        <taxon>Eukaryota</taxon>
        <taxon>Metazoa</taxon>
        <taxon>Ecdysozoa</taxon>
        <taxon>Arthropoda</taxon>
        <taxon>Crustacea</taxon>
        <taxon>Multicrustacea</taxon>
        <taxon>Hexanauplia</taxon>
        <taxon>Copepoda</taxon>
        <taxon>Siphonostomatoida</taxon>
        <taxon>Caligidae</taxon>
        <taxon>Lepeophtheirus</taxon>
    </lineage>
</organism>
<dbReference type="InterPro" id="IPR006175">
    <property type="entry name" value="YjgF/YER057c/UK114"/>
</dbReference>
<protein>
    <recommendedName>
        <fullName evidence="3">RidA family protein</fullName>
    </recommendedName>
</protein>
<sequence>MLKYLSFGIAGAVASLGGLCLYKHFFKCKKPPIHRLYTSQDPNYSSIVIHKGIVYLSAIQSGYGDIEQQTISVLENIESLLTEAGSNWSNILEARIHLRNIERNFYTVMALWNGWIDPNNKGTMSCTESRFFDPNILVQIQVIASN</sequence>
<dbReference type="AlphaFoldDB" id="A0A0K2UCJ5"/>
<evidence type="ECO:0008006" key="3">
    <source>
        <dbReference type="Google" id="ProtNLM"/>
    </source>
</evidence>
<dbReference type="PANTHER" id="PTHR47328">
    <property type="match status" value="1"/>
</dbReference>
<dbReference type="InterPro" id="IPR035959">
    <property type="entry name" value="RutC-like_sf"/>
</dbReference>
<dbReference type="Pfam" id="PF01042">
    <property type="entry name" value="Ribonuc_L-PSP"/>
    <property type="match status" value="1"/>
</dbReference>
<dbReference type="InterPro" id="IPR035709">
    <property type="entry name" value="YoaB-like"/>
</dbReference>
<dbReference type="Gene3D" id="3.30.1330.40">
    <property type="entry name" value="RutC-like"/>
    <property type="match status" value="1"/>
</dbReference>
<keyword evidence="1" id="KW-1133">Transmembrane helix</keyword>
<dbReference type="OrthoDB" id="309640at2759"/>
<name>A0A0K2UCJ5_LEPSM</name>